<feature type="region of interest" description="Disordered" evidence="1">
    <location>
        <begin position="1"/>
        <end position="38"/>
    </location>
</feature>
<organism evidence="2 3">
    <name type="scientific">Agrobacterium fabrum (strain C58 / ATCC 33970)</name>
    <name type="common">Agrobacterium tumefaciens (strain C58)</name>
    <dbReference type="NCBI Taxonomy" id="176299"/>
    <lineage>
        <taxon>Bacteria</taxon>
        <taxon>Pseudomonadati</taxon>
        <taxon>Pseudomonadota</taxon>
        <taxon>Alphaproteobacteria</taxon>
        <taxon>Hyphomicrobiales</taxon>
        <taxon>Rhizobiaceae</taxon>
        <taxon>Rhizobium/Agrobacterium group</taxon>
        <taxon>Agrobacterium</taxon>
        <taxon>Agrobacterium tumefaciens complex</taxon>
    </lineage>
</organism>
<gene>
    <name evidence="2" type="ordered locus">Atu2367</name>
</gene>
<dbReference type="Proteomes" id="UP000000813">
    <property type="component" value="Chromosome circular"/>
</dbReference>
<evidence type="ECO:0000313" key="2">
    <source>
        <dbReference type="EMBL" id="AAL43355.1"/>
    </source>
</evidence>
<name>Q8UCW6_AGRFC</name>
<evidence type="ECO:0000256" key="1">
    <source>
        <dbReference type="SAM" id="MobiDB-lite"/>
    </source>
</evidence>
<dbReference type="STRING" id="176299.Atu2367"/>
<dbReference type="BioCyc" id="AGRO:ATU2367-MONOMER"/>
<dbReference type="EnsemblBacteria" id="AAL43355">
    <property type="protein sequence ID" value="AAL43355"/>
    <property type="gene ID" value="Atu2367"/>
</dbReference>
<sequence>MRMERRRTVPGSGRDTLQEAAGIKTPVPNSREYRPPAPSHFSVIRDAWEIAQRLFAAVSNQNRQRRLVTSFPKNPLQNHGNVDQICTIFHLLVARSNIIC</sequence>
<evidence type="ECO:0000313" key="3">
    <source>
        <dbReference type="Proteomes" id="UP000000813"/>
    </source>
</evidence>
<keyword evidence="3" id="KW-1185">Reference proteome</keyword>
<dbReference type="KEGG" id="atu:Atu2367"/>
<protein>
    <submittedName>
        <fullName evidence="2">Uncharacterized protein</fullName>
    </submittedName>
</protein>
<reference evidence="2 3" key="2">
    <citation type="journal article" date="2001" name="Science">
        <title>Genome sequence of the plant pathogen and biotechnology agent Agrobacterium tumefaciens C58.</title>
        <authorList>
            <person name="Goodner B."/>
            <person name="Hinkle G."/>
            <person name="Gattung S."/>
            <person name="Miller N."/>
            <person name="Blanchard M."/>
            <person name="Qurollo B."/>
            <person name="Goldman B.S."/>
            <person name="Cao Y."/>
            <person name="Askenazi M."/>
            <person name="Halling C."/>
            <person name="Mullin L."/>
            <person name="Houmiel K."/>
            <person name="Gordon J."/>
            <person name="Vaudin M."/>
            <person name="Iartchouk O."/>
            <person name="Epp A."/>
            <person name="Liu F."/>
            <person name="Wollam C."/>
            <person name="Allinger M."/>
            <person name="Doughty D."/>
            <person name="Scott C."/>
            <person name="Lappas C."/>
            <person name="Markelz B."/>
            <person name="Flanagan C."/>
            <person name="Crowell C."/>
            <person name="Gurson J."/>
            <person name="Lomo C."/>
            <person name="Sear C."/>
            <person name="Strub G."/>
            <person name="Cielo C."/>
            <person name="Slater S."/>
        </authorList>
    </citation>
    <scope>NUCLEOTIDE SEQUENCE [LARGE SCALE GENOMIC DNA]</scope>
    <source>
        <strain evidence="3">C58 / ATCC 33970</strain>
    </source>
</reference>
<dbReference type="PIR" id="AE2867">
    <property type="entry name" value="AE2867"/>
</dbReference>
<dbReference type="AlphaFoldDB" id="Q8UCW6"/>
<accession>Q8UCW6</accession>
<dbReference type="EMBL" id="AE007869">
    <property type="protein sequence ID" value="AAL43355.1"/>
    <property type="molecule type" value="Genomic_DNA"/>
</dbReference>
<proteinExistence type="predicted"/>
<reference evidence="2 3" key="1">
    <citation type="journal article" date="2001" name="Science">
        <title>The genome of the natural genetic engineer Agrobacterium tumefaciens C58.</title>
        <authorList>
            <person name="Wood D.W."/>
            <person name="Setubal J.C."/>
            <person name="Kaul R."/>
            <person name="Monks D.E."/>
            <person name="Kitajima J.P."/>
            <person name="Okura V.K."/>
            <person name="Zhou Y."/>
            <person name="Chen L."/>
            <person name="Wood G.E."/>
            <person name="Almeida N.F.Jr."/>
            <person name="Woo L."/>
            <person name="Chen Y."/>
            <person name="Paulsen I.T."/>
            <person name="Eisen J.A."/>
            <person name="Karp P.D."/>
            <person name="Bovee D.Sr."/>
            <person name="Chapman P."/>
            <person name="Clendenning J."/>
            <person name="Deatherage G."/>
            <person name="Gillet W."/>
            <person name="Grant C."/>
            <person name="Kutyavin T."/>
            <person name="Levy R."/>
            <person name="Li M.J."/>
            <person name="McClelland E."/>
            <person name="Palmieri A."/>
            <person name="Raymond C."/>
            <person name="Rouse G."/>
            <person name="Saenphimmachak C."/>
            <person name="Wu Z."/>
            <person name="Romero P."/>
            <person name="Gordon D."/>
            <person name="Zhang S."/>
            <person name="Yoo H."/>
            <person name="Tao Y."/>
            <person name="Biddle P."/>
            <person name="Jung M."/>
            <person name="Krespan W."/>
            <person name="Perry M."/>
            <person name="Gordon-Kamm B."/>
            <person name="Liao L."/>
            <person name="Kim S."/>
            <person name="Hendrick C."/>
            <person name="Zhao Z.Y."/>
            <person name="Dolan M."/>
            <person name="Chumley F."/>
            <person name="Tingey S.V."/>
            <person name="Tomb J.F."/>
            <person name="Gordon M.P."/>
            <person name="Olson M.V."/>
            <person name="Nester E.W."/>
        </authorList>
    </citation>
    <scope>NUCLEOTIDE SEQUENCE [LARGE SCALE GENOMIC DNA]</scope>
    <source>
        <strain evidence="3">C58 / ATCC 33970</strain>
    </source>
</reference>
<dbReference type="HOGENOM" id="CLU_2299727_0_0_5"/>